<keyword evidence="4" id="KW-0282">Flagellum</keyword>
<evidence type="ECO:0000256" key="1">
    <source>
        <dbReference type="ARBA" id="ARBA00002397"/>
    </source>
</evidence>
<keyword evidence="5" id="KW-1185">Reference proteome</keyword>
<comment type="similarity">
    <text evidence="2">Belongs to the FlgN family.</text>
</comment>
<dbReference type="InterPro" id="IPR007809">
    <property type="entry name" value="FlgN-like"/>
</dbReference>
<evidence type="ECO:0000313" key="5">
    <source>
        <dbReference type="Proteomes" id="UP001595476"/>
    </source>
</evidence>
<sequence>MSENIEKAREIILHGIDDDLITLSEMRTLLTDEKTALESRDIDAIKQISEKKSELSDVLTMRANKRTEVLSQFGLSNDESGIYQLFEGAPRNRLDQAWPELKIELKSCQDANEINSKIASRIRHSMQQILKIIQGKSEKPNLYNPLGSTAAVITGNLIGEA</sequence>
<comment type="function">
    <text evidence="1">Required for the efficient initiation of filament assembly.</text>
</comment>
<dbReference type="Proteomes" id="UP001595476">
    <property type="component" value="Unassembled WGS sequence"/>
</dbReference>
<accession>A0ABV7HBM5</accession>
<organism evidence="4 5">
    <name type="scientific">Litoribrevibacter euphylliae</name>
    <dbReference type="NCBI Taxonomy" id="1834034"/>
    <lineage>
        <taxon>Bacteria</taxon>
        <taxon>Pseudomonadati</taxon>
        <taxon>Pseudomonadota</taxon>
        <taxon>Gammaproteobacteria</taxon>
        <taxon>Oceanospirillales</taxon>
        <taxon>Oceanospirillaceae</taxon>
        <taxon>Litoribrevibacter</taxon>
    </lineage>
</organism>
<evidence type="ECO:0000256" key="3">
    <source>
        <dbReference type="ARBA" id="ARBA00022795"/>
    </source>
</evidence>
<keyword evidence="4" id="KW-0969">Cilium</keyword>
<dbReference type="SUPFAM" id="SSF140566">
    <property type="entry name" value="FlgN-like"/>
    <property type="match status" value="1"/>
</dbReference>
<gene>
    <name evidence="4" type="ORF">ACFOEK_03185</name>
</gene>
<name>A0ABV7HBM5_9GAMM</name>
<reference evidence="5" key="1">
    <citation type="journal article" date="2019" name="Int. J. Syst. Evol. Microbiol.">
        <title>The Global Catalogue of Microorganisms (GCM) 10K type strain sequencing project: providing services to taxonomists for standard genome sequencing and annotation.</title>
        <authorList>
            <consortium name="The Broad Institute Genomics Platform"/>
            <consortium name="The Broad Institute Genome Sequencing Center for Infectious Disease"/>
            <person name="Wu L."/>
            <person name="Ma J."/>
        </authorList>
    </citation>
    <scope>NUCLEOTIDE SEQUENCE [LARGE SCALE GENOMIC DNA]</scope>
    <source>
        <strain evidence="5">KCTC 52438</strain>
    </source>
</reference>
<dbReference type="RefSeq" id="WP_386716055.1">
    <property type="nucleotide sequence ID" value="NZ_JBHRSZ010000002.1"/>
</dbReference>
<dbReference type="Pfam" id="PF05130">
    <property type="entry name" value="FlgN"/>
    <property type="match status" value="1"/>
</dbReference>
<keyword evidence="3" id="KW-1005">Bacterial flagellum biogenesis</keyword>
<dbReference type="Gene3D" id="1.20.58.300">
    <property type="entry name" value="FlgN-like"/>
    <property type="match status" value="1"/>
</dbReference>
<dbReference type="InterPro" id="IPR036679">
    <property type="entry name" value="FlgN-like_sf"/>
</dbReference>
<dbReference type="EMBL" id="JBHRSZ010000002">
    <property type="protein sequence ID" value="MFC3150021.1"/>
    <property type="molecule type" value="Genomic_DNA"/>
</dbReference>
<keyword evidence="4" id="KW-0966">Cell projection</keyword>
<protein>
    <submittedName>
        <fullName evidence="4">Flagella synthesis protein FlgN</fullName>
    </submittedName>
</protein>
<evidence type="ECO:0000313" key="4">
    <source>
        <dbReference type="EMBL" id="MFC3150021.1"/>
    </source>
</evidence>
<proteinExistence type="inferred from homology"/>
<comment type="caution">
    <text evidence="4">The sequence shown here is derived from an EMBL/GenBank/DDBJ whole genome shotgun (WGS) entry which is preliminary data.</text>
</comment>
<evidence type="ECO:0000256" key="2">
    <source>
        <dbReference type="ARBA" id="ARBA00007703"/>
    </source>
</evidence>